<comment type="caution">
    <text evidence="1">The sequence shown here is derived from an EMBL/GenBank/DDBJ whole genome shotgun (WGS) entry which is preliminary data.</text>
</comment>
<dbReference type="eggNOG" id="ENOG5033ZSV">
    <property type="taxonomic scope" value="Bacteria"/>
</dbReference>
<dbReference type="AlphaFoldDB" id="U2E2S7"/>
<evidence type="ECO:0000313" key="1">
    <source>
        <dbReference type="EMBL" id="ERJ18191.1"/>
    </source>
</evidence>
<dbReference type="EMBL" id="AFNV02000022">
    <property type="protein sequence ID" value="ERJ18191.1"/>
    <property type="molecule type" value="Genomic_DNA"/>
</dbReference>
<dbReference type="OrthoDB" id="662061at2"/>
<accession>U2E2S7</accession>
<keyword evidence="2" id="KW-1185">Reference proteome</keyword>
<evidence type="ECO:0000313" key="2">
    <source>
        <dbReference type="Proteomes" id="UP000006242"/>
    </source>
</evidence>
<dbReference type="InterPro" id="IPR019534">
    <property type="entry name" value="DUF2452"/>
</dbReference>
<dbReference type="Pfam" id="PF10504">
    <property type="entry name" value="DUF2452"/>
    <property type="match status" value="1"/>
</dbReference>
<reference evidence="1 2" key="1">
    <citation type="journal article" date="2011" name="J. Bacteriol.">
        <title>Genome sequence of Salinisphaera shabanensis, a gammaproteobacterium from the harsh, variable environment of the brine-seawater interface of the Shaban Deep in the Red Sea.</title>
        <authorList>
            <person name="Antunes A."/>
            <person name="Alam I."/>
            <person name="Bajic V.B."/>
            <person name="Stingl U."/>
        </authorList>
    </citation>
    <scope>NUCLEOTIDE SEQUENCE [LARGE SCALE GENOMIC DNA]</scope>
    <source>
        <strain evidence="1 2">E1L3A</strain>
    </source>
</reference>
<protein>
    <recommendedName>
        <fullName evidence="3">DUF2452 domain-containing protein</fullName>
    </recommendedName>
</protein>
<gene>
    <name evidence="1" type="ORF">SSPSH_002968</name>
</gene>
<evidence type="ECO:0008006" key="3">
    <source>
        <dbReference type="Google" id="ProtNLM"/>
    </source>
</evidence>
<organism evidence="1 2">
    <name type="scientific">Salinisphaera shabanensis E1L3A</name>
    <dbReference type="NCBI Taxonomy" id="1033802"/>
    <lineage>
        <taxon>Bacteria</taxon>
        <taxon>Pseudomonadati</taxon>
        <taxon>Pseudomonadota</taxon>
        <taxon>Gammaproteobacteria</taxon>
        <taxon>Salinisphaerales</taxon>
        <taxon>Salinisphaeraceae</taxon>
        <taxon>Salinisphaera</taxon>
    </lineage>
</organism>
<name>U2E2S7_9GAMM</name>
<reference evidence="1 2" key="2">
    <citation type="journal article" date="2013" name="PLoS ONE">
        <title>INDIGO - INtegrated Data Warehouse of MIcrobial GenOmes with Examples from the Red Sea Extremophiles.</title>
        <authorList>
            <person name="Alam I."/>
            <person name="Antunes A."/>
            <person name="Kamau A.A."/>
            <person name="Ba Alawi W."/>
            <person name="Kalkatawi M."/>
            <person name="Stingl U."/>
            <person name="Bajic V.B."/>
        </authorList>
    </citation>
    <scope>NUCLEOTIDE SEQUENCE [LARGE SCALE GENOMIC DNA]</scope>
    <source>
        <strain evidence="1 2">E1L3A</strain>
    </source>
</reference>
<sequence length="193" mass="21534">MAKNPNPQGKGGSLVLNTLDAHRALPVTLPPKQIDQISAELFTSLFVLESKFRFKPVPGQSYFLYRRPASGYWLALTPPRMMGESVAGQFIGICVLRSDMTWTLNLSESAANDADFLDELDQKKRAFDHRLQSAEQIDDLLPVYERGFDFYRRASAFALAYSLSRSMKRSGISGLSYDSARGLLADDSARKDS</sequence>
<proteinExistence type="predicted"/>
<dbReference type="Proteomes" id="UP000006242">
    <property type="component" value="Unassembled WGS sequence"/>
</dbReference>
<dbReference type="RefSeq" id="WP_021031804.1">
    <property type="nucleotide sequence ID" value="NZ_AFNV02000022.1"/>
</dbReference>